<gene>
    <name evidence="3" type="ORF">PVAND_011581</name>
</gene>
<evidence type="ECO:0000313" key="3">
    <source>
        <dbReference type="EMBL" id="KAG5682215.1"/>
    </source>
</evidence>
<keyword evidence="1" id="KW-0175">Coiled coil</keyword>
<dbReference type="EMBL" id="JADBJN010000001">
    <property type="protein sequence ID" value="KAG5682215.1"/>
    <property type="molecule type" value="Genomic_DNA"/>
</dbReference>
<organism evidence="3 4">
    <name type="scientific">Polypedilum vanderplanki</name>
    <name type="common">Sleeping chironomid midge</name>
    <dbReference type="NCBI Taxonomy" id="319348"/>
    <lineage>
        <taxon>Eukaryota</taxon>
        <taxon>Metazoa</taxon>
        <taxon>Ecdysozoa</taxon>
        <taxon>Arthropoda</taxon>
        <taxon>Hexapoda</taxon>
        <taxon>Insecta</taxon>
        <taxon>Pterygota</taxon>
        <taxon>Neoptera</taxon>
        <taxon>Endopterygota</taxon>
        <taxon>Diptera</taxon>
        <taxon>Nematocera</taxon>
        <taxon>Chironomoidea</taxon>
        <taxon>Chironomidae</taxon>
        <taxon>Chironominae</taxon>
        <taxon>Polypedilum</taxon>
        <taxon>Polypedilum</taxon>
    </lineage>
</organism>
<dbReference type="PANTHER" id="PTHR14663:SF2">
    <property type="entry name" value="METHYLTRANSFERASE NSUN7-RELATED"/>
    <property type="match status" value="1"/>
</dbReference>
<feature type="region of interest" description="Disordered" evidence="2">
    <location>
        <begin position="576"/>
        <end position="615"/>
    </location>
</feature>
<dbReference type="Gene3D" id="3.40.50.150">
    <property type="entry name" value="Vaccinia Virus protein VP39"/>
    <property type="match status" value="1"/>
</dbReference>
<evidence type="ECO:0000313" key="4">
    <source>
        <dbReference type="Proteomes" id="UP001107558"/>
    </source>
</evidence>
<evidence type="ECO:0000256" key="2">
    <source>
        <dbReference type="SAM" id="MobiDB-lite"/>
    </source>
</evidence>
<comment type="caution">
    <text evidence="3">The sequence shown here is derived from an EMBL/GenBank/DDBJ whole genome shotgun (WGS) entry which is preliminary data.</text>
</comment>
<feature type="coiled-coil region" evidence="1">
    <location>
        <begin position="723"/>
        <end position="751"/>
    </location>
</feature>
<dbReference type="Proteomes" id="UP001107558">
    <property type="component" value="Chromosome 1"/>
</dbReference>
<keyword evidence="4" id="KW-1185">Reference proteome</keyword>
<dbReference type="AlphaFoldDB" id="A0A9J6CK21"/>
<protein>
    <submittedName>
        <fullName evidence="3">Uncharacterized protein</fullName>
    </submittedName>
</protein>
<dbReference type="InterPro" id="IPR029063">
    <property type="entry name" value="SAM-dependent_MTases_sf"/>
</dbReference>
<reference evidence="3" key="1">
    <citation type="submission" date="2021-03" db="EMBL/GenBank/DDBJ databases">
        <title>Chromosome level genome of the anhydrobiotic midge Polypedilum vanderplanki.</title>
        <authorList>
            <person name="Yoshida Y."/>
            <person name="Kikawada T."/>
            <person name="Gusev O."/>
        </authorList>
    </citation>
    <scope>NUCLEOTIDE SEQUENCE</scope>
    <source>
        <strain evidence="3">NIAS01</strain>
        <tissue evidence="3">Whole body or cell culture</tissue>
    </source>
</reference>
<evidence type="ECO:0000256" key="1">
    <source>
        <dbReference type="SAM" id="Coils"/>
    </source>
</evidence>
<dbReference type="OrthoDB" id="6817893at2759"/>
<sequence length="969" mass="112813">MGDNLFYVSRANIFSIYPNILKKIVAIDDAAYNPTSEKNIIILPSDFEWQLKCYFRLLEQQKKLNSLDNKSILELSQIEPLPSEQQQQEIEQEKSEEIEIVNTPTPIFSPISPNADRSIIKPLGYCEQEFRLSISHESNNVLWDLSEFAKAGKLLRTPAMDVQFHDEYEMRKVYSLIYDVFRFKLVLNKTLESIEFFSIFPELKEDLPRVWLLLYDLYLRTFSKRKPELLPLKDKLFKESEMLYIETCLDKMKTKLAASITKIRIEKQALNLQFLLPPHLRDEKVARAVTSPIITAWFNKFKTNLKFKDIKAKLEAMGFKELQGCDIKSTPKSFRCDKVCPNFFFLWYPREKSEFLQDAMVKNNEVILQNKAFTVGPGIFAKLVNYFAIAGDILQTHIISPRSTAYLASLLMRNRYIGRFRVFGAGKNFKEYQAYFDKIGATNIKLYEESFLGLTKNILEKTVAIYCTPPSSFSSILDPIELICGRGGDLKMLQFLSESEMNDDGQMRATKILKEQRETLKVSMSKPQIQFILYETHSIVEAENEDMVRNAMEYVNRKAYDKHHIKAQKERERLEQLEKEKENMPGIPTAHREREPKKDSKSKKGKANGGDASGIKVNISKSAAGGVLSSSTESIDAIEGGEETKLKKDEPLIVTVPETDLFEIQPLPDFCLNRDNCVINRSEGCFLSLLKRKEIIRMDSKYLIQIAELRGIFGDKDRPKKVKSKAQLRAEKKQEAAMKAAREALERQKIEKTNPSNIDKVVERLLKPTQATIIRITRDEIWRRKYHIMALRYNQLFPPRCARCDYYSQNYYFLSDRFVAIKQFEDTISLRFEENPTFEEATTKRRAEKWWSDLFKHIKRIKIITEVTGIEMNIDTIDKSSIPPLKLIRFPRGYVAPPIKRKTPKEIRQQYSLSITVLDIDQAKSMKKLKIKSHTISPRMLTLKSYNKCFMCMHEYLRLTNDFERRILR</sequence>
<name>A0A9J6CK21_POLVA</name>
<dbReference type="InterPro" id="IPR042620">
    <property type="entry name" value="NSUN7"/>
</dbReference>
<proteinExistence type="predicted"/>
<dbReference type="PANTHER" id="PTHR14663">
    <property type="entry name" value="METHYLTRANSFERASE NSUN7-RELATED"/>
    <property type="match status" value="1"/>
</dbReference>
<accession>A0A9J6CK21</accession>
<feature type="compositionally biased region" description="Basic and acidic residues" evidence="2">
    <location>
        <begin position="590"/>
        <end position="599"/>
    </location>
</feature>